<proteinExistence type="predicted"/>
<reference evidence="1" key="1">
    <citation type="submission" date="2014-09" db="EMBL/GenBank/DDBJ databases">
        <authorList>
            <person name="Magalhaes I.L.F."/>
            <person name="Oliveira U."/>
            <person name="Santos F.R."/>
            <person name="Vidigal T.H.D.A."/>
            <person name="Brescovit A.D."/>
            <person name="Santos A.J."/>
        </authorList>
    </citation>
    <scope>NUCLEOTIDE SEQUENCE</scope>
    <source>
        <tissue evidence="1">Shoot tissue taken approximately 20 cm above the soil surface</tissue>
    </source>
</reference>
<protein>
    <submittedName>
        <fullName evidence="1">Uncharacterized protein</fullName>
    </submittedName>
</protein>
<dbReference type="EMBL" id="GBRH01160697">
    <property type="protein sequence ID" value="JAE37199.1"/>
    <property type="molecule type" value="Transcribed_RNA"/>
</dbReference>
<evidence type="ECO:0000313" key="1">
    <source>
        <dbReference type="EMBL" id="JAE37199.1"/>
    </source>
</evidence>
<name>A0A0A9HMY9_ARUDO</name>
<sequence>MKVPCSSEIVQSADPPLKS</sequence>
<reference evidence="1" key="2">
    <citation type="journal article" date="2015" name="Data Brief">
        <title>Shoot transcriptome of the giant reed, Arundo donax.</title>
        <authorList>
            <person name="Barrero R.A."/>
            <person name="Guerrero F.D."/>
            <person name="Moolhuijzen P."/>
            <person name="Goolsby J.A."/>
            <person name="Tidwell J."/>
            <person name="Bellgard S.E."/>
            <person name="Bellgard M.I."/>
        </authorList>
    </citation>
    <scope>NUCLEOTIDE SEQUENCE</scope>
    <source>
        <tissue evidence="1">Shoot tissue taken approximately 20 cm above the soil surface</tissue>
    </source>
</reference>
<accession>A0A0A9HMY9</accession>
<organism evidence="1">
    <name type="scientific">Arundo donax</name>
    <name type="common">Giant reed</name>
    <name type="synonym">Donax arundinaceus</name>
    <dbReference type="NCBI Taxonomy" id="35708"/>
    <lineage>
        <taxon>Eukaryota</taxon>
        <taxon>Viridiplantae</taxon>
        <taxon>Streptophyta</taxon>
        <taxon>Embryophyta</taxon>
        <taxon>Tracheophyta</taxon>
        <taxon>Spermatophyta</taxon>
        <taxon>Magnoliopsida</taxon>
        <taxon>Liliopsida</taxon>
        <taxon>Poales</taxon>
        <taxon>Poaceae</taxon>
        <taxon>PACMAD clade</taxon>
        <taxon>Arundinoideae</taxon>
        <taxon>Arundineae</taxon>
        <taxon>Arundo</taxon>
    </lineage>
</organism>
<dbReference type="AlphaFoldDB" id="A0A0A9HMY9"/>